<protein>
    <submittedName>
        <fullName evidence="5">LuxR family maltose regulon positive regulatory protein</fullName>
    </submittedName>
</protein>
<dbReference type="Gene3D" id="3.40.50.300">
    <property type="entry name" value="P-loop containing nucleotide triphosphate hydrolases"/>
    <property type="match status" value="1"/>
</dbReference>
<dbReference type="GO" id="GO:0016887">
    <property type="term" value="F:ATP hydrolysis activity"/>
    <property type="evidence" value="ECO:0007669"/>
    <property type="project" value="InterPro"/>
</dbReference>
<dbReference type="AlphaFoldDB" id="A0A2S3UWR6"/>
<dbReference type="PRINTS" id="PR00038">
    <property type="entry name" value="HTHLUXR"/>
</dbReference>
<evidence type="ECO:0000259" key="4">
    <source>
        <dbReference type="PROSITE" id="PS50043"/>
    </source>
</evidence>
<dbReference type="InterPro" id="IPR016032">
    <property type="entry name" value="Sig_transdc_resp-reg_C-effctor"/>
</dbReference>
<dbReference type="SUPFAM" id="SSF48452">
    <property type="entry name" value="TPR-like"/>
    <property type="match status" value="1"/>
</dbReference>
<dbReference type="Gene3D" id="1.10.10.10">
    <property type="entry name" value="Winged helix-like DNA-binding domain superfamily/Winged helix DNA-binding domain"/>
    <property type="match status" value="1"/>
</dbReference>
<keyword evidence="2" id="KW-0238">DNA-binding</keyword>
<dbReference type="SUPFAM" id="SSF52540">
    <property type="entry name" value="P-loop containing nucleoside triphosphate hydrolases"/>
    <property type="match status" value="1"/>
</dbReference>
<keyword evidence="6" id="KW-1185">Reference proteome</keyword>
<dbReference type="PANTHER" id="PTHR44688">
    <property type="entry name" value="DNA-BINDING TRANSCRIPTIONAL ACTIVATOR DEVR_DOSR"/>
    <property type="match status" value="1"/>
</dbReference>
<keyword evidence="3" id="KW-0804">Transcription</keyword>
<name>A0A2S3UWR6_9HYPH</name>
<dbReference type="Pfam" id="PF13401">
    <property type="entry name" value="AAA_22"/>
    <property type="match status" value="1"/>
</dbReference>
<gene>
    <name evidence="5" type="ORF">CLV41_10377</name>
</gene>
<dbReference type="InterPro" id="IPR049945">
    <property type="entry name" value="AAA_22"/>
</dbReference>
<dbReference type="GO" id="GO:0006355">
    <property type="term" value="P:regulation of DNA-templated transcription"/>
    <property type="evidence" value="ECO:0007669"/>
    <property type="project" value="InterPro"/>
</dbReference>
<dbReference type="PANTHER" id="PTHR44688:SF16">
    <property type="entry name" value="DNA-BINDING TRANSCRIPTIONAL ACTIVATOR DEVR_DOSR"/>
    <property type="match status" value="1"/>
</dbReference>
<dbReference type="Proteomes" id="UP000236959">
    <property type="component" value="Unassembled WGS sequence"/>
</dbReference>
<dbReference type="SMART" id="SM00421">
    <property type="entry name" value="HTH_LUXR"/>
    <property type="match status" value="1"/>
</dbReference>
<evidence type="ECO:0000256" key="3">
    <source>
        <dbReference type="ARBA" id="ARBA00023163"/>
    </source>
</evidence>
<feature type="domain" description="HTH luxR-type" evidence="4">
    <location>
        <begin position="796"/>
        <end position="861"/>
    </location>
</feature>
<dbReference type="InterPro" id="IPR036388">
    <property type="entry name" value="WH-like_DNA-bd_sf"/>
</dbReference>
<evidence type="ECO:0000313" key="5">
    <source>
        <dbReference type="EMBL" id="POF32158.1"/>
    </source>
</evidence>
<organism evidence="5 6">
    <name type="scientific">Roseibium marinum</name>
    <dbReference type="NCBI Taxonomy" id="281252"/>
    <lineage>
        <taxon>Bacteria</taxon>
        <taxon>Pseudomonadati</taxon>
        <taxon>Pseudomonadota</taxon>
        <taxon>Alphaproteobacteria</taxon>
        <taxon>Hyphomicrobiales</taxon>
        <taxon>Stappiaceae</taxon>
        <taxon>Roseibium</taxon>
    </lineage>
</organism>
<keyword evidence="1" id="KW-0805">Transcription regulation</keyword>
<dbReference type="InterPro" id="IPR000792">
    <property type="entry name" value="Tscrpt_reg_LuxR_C"/>
</dbReference>
<evidence type="ECO:0000256" key="1">
    <source>
        <dbReference type="ARBA" id="ARBA00023015"/>
    </source>
</evidence>
<reference evidence="5 6" key="1">
    <citation type="submission" date="2018-01" db="EMBL/GenBank/DDBJ databases">
        <title>Genomic Encyclopedia of Archaeal and Bacterial Type Strains, Phase II (KMG-II): from individual species to whole genera.</title>
        <authorList>
            <person name="Goeker M."/>
        </authorList>
    </citation>
    <scope>NUCLEOTIDE SEQUENCE [LARGE SCALE GENOMIC DNA]</scope>
    <source>
        <strain evidence="5 6">DSM 17023</strain>
    </source>
</reference>
<dbReference type="PROSITE" id="PS00622">
    <property type="entry name" value="HTH_LUXR_1"/>
    <property type="match status" value="1"/>
</dbReference>
<comment type="caution">
    <text evidence="5">The sequence shown here is derived from an EMBL/GenBank/DDBJ whole genome shotgun (WGS) entry which is preliminary data.</text>
</comment>
<dbReference type="InterPro" id="IPR041617">
    <property type="entry name" value="TPR_MalT"/>
</dbReference>
<dbReference type="Pfam" id="PF00196">
    <property type="entry name" value="GerE"/>
    <property type="match status" value="1"/>
</dbReference>
<accession>A0A2S3UWR6</accession>
<dbReference type="InterPro" id="IPR011990">
    <property type="entry name" value="TPR-like_helical_dom_sf"/>
</dbReference>
<dbReference type="SUPFAM" id="SSF46894">
    <property type="entry name" value="C-terminal effector domain of the bipartite response regulators"/>
    <property type="match status" value="1"/>
</dbReference>
<dbReference type="EMBL" id="PPCN01000003">
    <property type="protein sequence ID" value="POF32158.1"/>
    <property type="molecule type" value="Genomic_DNA"/>
</dbReference>
<dbReference type="PROSITE" id="PS50043">
    <property type="entry name" value="HTH_LUXR_2"/>
    <property type="match status" value="1"/>
</dbReference>
<dbReference type="Pfam" id="PF17874">
    <property type="entry name" value="TPR_MalT"/>
    <property type="match status" value="1"/>
</dbReference>
<proteinExistence type="predicted"/>
<dbReference type="InterPro" id="IPR027417">
    <property type="entry name" value="P-loop_NTPase"/>
</dbReference>
<dbReference type="CDD" id="cd06170">
    <property type="entry name" value="LuxR_C_like"/>
    <property type="match status" value="1"/>
</dbReference>
<evidence type="ECO:0000313" key="6">
    <source>
        <dbReference type="Proteomes" id="UP000236959"/>
    </source>
</evidence>
<sequence length="864" mass="97151">MKAENRKILSRPPRNTLRLLARPELEHRLISGLDGQVVLIHAPAGYGKTEVMAKLFRTAERRGREAVWFSLKPEDGLEDLQRRLAEALSIERHGPDWLAAHFTTHDRIVELYFDDVDRLKGPELFSWLLDRLPDTLRIVIAGRRLPELRLSRLRMRGLLAEISDQDLRFNRGETRQLLGSWLTTQELDRAGETLNGWPALMRLALIELEHGVNGLERAALVEGESRVYREFLLDEVIPNLDEIELKVLKAVEGLDNFTLRIASSLAELPFDYHTLRQIEQLSPLIQTEEQNAGWFRLSTVVSRALAFHDIQEDGESRKDRHIRAAKLFAENGNLAKSVLHASIAGEIDLAIDTIEQAGGVELFLRAGYTVLRGIIDAVPHSVVLKTPSLRLCRAVMLGKTGQIQEARAVLDALLDDTRAGRIPGTESWVAMLRHIDSLNEVYEDRAMDVAGIARLREEADGERNENTWRLGWIYNHLTICYTRLGDLEAAKTTAQHGLSLYREERSSYPQAFMLAHLAFIDMLGNNFSAAFGHLDEAFGIIHGQYWNDANLLAIANVPLAGLRYRQGQTGDAGRLMQQAIPIMETAEGWVDFYVEAYGILARVRFDESGIAEAEKILEGGVEVAEKRDLPRLRLALSILRMELQTWAGLHEQAERGLKQWPHPEDAGAWPTVRERRDAALAIGRLRLRQDRLDEALALLAPAAKEVRETRRADHLIRVSLLLAEIHARKGDDAAAVAALNEAALLAHPGGQIQHYRDEGRDFAEVIRKLVRRVGLRRMGHTTSQYLASVVVPQVRRTPSGSLLSRREREVLTLLAEGMSNKSIARRLDVGEPTVKFHLKNLFAKLGVSRRALAVNVARTSGLLD</sequence>
<evidence type="ECO:0000256" key="2">
    <source>
        <dbReference type="ARBA" id="ARBA00023125"/>
    </source>
</evidence>
<dbReference type="Gene3D" id="1.25.40.10">
    <property type="entry name" value="Tetratricopeptide repeat domain"/>
    <property type="match status" value="1"/>
</dbReference>
<dbReference type="GO" id="GO:0003677">
    <property type="term" value="F:DNA binding"/>
    <property type="evidence" value="ECO:0007669"/>
    <property type="project" value="UniProtKB-KW"/>
</dbReference>